<evidence type="ECO:0000313" key="2">
    <source>
        <dbReference type="EMBL" id="CAD9664323.1"/>
    </source>
</evidence>
<evidence type="ECO:0000259" key="1">
    <source>
        <dbReference type="SMART" id="SM00491"/>
    </source>
</evidence>
<dbReference type="GO" id="GO:0005524">
    <property type="term" value="F:ATP binding"/>
    <property type="evidence" value="ECO:0007669"/>
    <property type="project" value="InterPro"/>
</dbReference>
<dbReference type="InterPro" id="IPR027417">
    <property type="entry name" value="P-loop_NTPase"/>
</dbReference>
<dbReference type="EMBL" id="HBHI01009940">
    <property type="protein sequence ID" value="CAD9664323.1"/>
    <property type="molecule type" value="Transcribed_RNA"/>
</dbReference>
<dbReference type="AlphaFoldDB" id="A0A7S2R967"/>
<dbReference type="InterPro" id="IPR045028">
    <property type="entry name" value="DinG/Rad3-like"/>
</dbReference>
<dbReference type="Gene3D" id="3.40.50.300">
    <property type="entry name" value="P-loop containing nucleotide triphosphate hydrolases"/>
    <property type="match status" value="1"/>
</dbReference>
<feature type="domain" description="ATP-dependent helicase C-terminal" evidence="1">
    <location>
        <begin position="105"/>
        <end position="254"/>
    </location>
</feature>
<organism evidence="2">
    <name type="scientific">Eucampia antarctica</name>
    <dbReference type="NCBI Taxonomy" id="49252"/>
    <lineage>
        <taxon>Eukaryota</taxon>
        <taxon>Sar</taxon>
        <taxon>Stramenopiles</taxon>
        <taxon>Ochrophyta</taxon>
        <taxon>Bacillariophyta</taxon>
        <taxon>Mediophyceae</taxon>
        <taxon>Biddulphiophycidae</taxon>
        <taxon>Hemiaulales</taxon>
        <taxon>Hemiaulaceae</taxon>
        <taxon>Eucampia</taxon>
    </lineage>
</organism>
<dbReference type="Pfam" id="PF13307">
    <property type="entry name" value="Helicase_C_2"/>
    <property type="match status" value="1"/>
</dbReference>
<accession>A0A7S2R967</accession>
<dbReference type="GO" id="GO:0016818">
    <property type="term" value="F:hydrolase activity, acting on acid anhydrides, in phosphorus-containing anhydrides"/>
    <property type="evidence" value="ECO:0007669"/>
    <property type="project" value="InterPro"/>
</dbReference>
<sequence>MLSGINDGAFCKEATENEVKCTLSLAQGLPSVTKISQSLTAFTCNHVVPPSHIYMSCLSYGPTNLKLDFRHSTRTSDGMCDELGRVLLNCCSIIPAGVVVFLPSYSYEAHLVRRWKKTGIFDRIDKKKKIFREPKNSSDLETCLLTYSRQAISKNGSILLSVIGGKMSEGINFADNMARCVFVVGLPYPDIMCPEMKEKMSSLDRAFREKRSMISGQAYYHNLCMRAVNQSIGRAIRHVNDYAAIILVDRRYANEQRIWNALPFWLRKGENKSTQASFGQTILGLRDFFKTRI</sequence>
<dbReference type="GO" id="GO:0005634">
    <property type="term" value="C:nucleus"/>
    <property type="evidence" value="ECO:0007669"/>
    <property type="project" value="TreeGrafter"/>
</dbReference>
<proteinExistence type="predicted"/>
<protein>
    <recommendedName>
        <fullName evidence="1">ATP-dependent helicase C-terminal domain-containing protein</fullName>
    </recommendedName>
</protein>
<reference evidence="2" key="1">
    <citation type="submission" date="2021-01" db="EMBL/GenBank/DDBJ databases">
        <authorList>
            <person name="Corre E."/>
            <person name="Pelletier E."/>
            <person name="Niang G."/>
            <person name="Scheremetjew M."/>
            <person name="Finn R."/>
            <person name="Kale V."/>
            <person name="Holt S."/>
            <person name="Cochrane G."/>
            <person name="Meng A."/>
            <person name="Brown T."/>
            <person name="Cohen L."/>
        </authorList>
    </citation>
    <scope>NUCLEOTIDE SEQUENCE</scope>
    <source>
        <strain evidence="2">CCMP1452</strain>
    </source>
</reference>
<dbReference type="InterPro" id="IPR006555">
    <property type="entry name" value="ATP-dep_Helicase_C"/>
</dbReference>
<dbReference type="PANTHER" id="PTHR11472:SF41">
    <property type="entry name" value="ATP-DEPENDENT DNA HELICASE DDX11-RELATED"/>
    <property type="match status" value="1"/>
</dbReference>
<dbReference type="GO" id="GO:0003676">
    <property type="term" value="F:nucleic acid binding"/>
    <property type="evidence" value="ECO:0007669"/>
    <property type="project" value="InterPro"/>
</dbReference>
<dbReference type="GO" id="GO:0006139">
    <property type="term" value="P:nucleobase-containing compound metabolic process"/>
    <property type="evidence" value="ECO:0007669"/>
    <property type="project" value="InterPro"/>
</dbReference>
<name>A0A7S2R967_9STRA</name>
<dbReference type="GO" id="GO:0034085">
    <property type="term" value="P:establishment of sister chromatid cohesion"/>
    <property type="evidence" value="ECO:0007669"/>
    <property type="project" value="TreeGrafter"/>
</dbReference>
<dbReference type="PANTHER" id="PTHR11472">
    <property type="entry name" value="DNA REPAIR DEAD HELICASE RAD3/XP-D SUBFAMILY MEMBER"/>
    <property type="match status" value="1"/>
</dbReference>
<dbReference type="SMART" id="SM00491">
    <property type="entry name" value="HELICc2"/>
    <property type="match status" value="1"/>
</dbReference>
<dbReference type="CDD" id="cd18788">
    <property type="entry name" value="SF2_C_XPD"/>
    <property type="match status" value="1"/>
</dbReference>
<gene>
    <name evidence="2" type="ORF">EANT1437_LOCUS5111</name>
</gene>
<dbReference type="GO" id="GO:0003678">
    <property type="term" value="F:DNA helicase activity"/>
    <property type="evidence" value="ECO:0007669"/>
    <property type="project" value="TreeGrafter"/>
</dbReference>